<feature type="transmembrane region" description="Helical" evidence="7">
    <location>
        <begin position="133"/>
        <end position="152"/>
    </location>
</feature>
<dbReference type="RefSeq" id="WP_066304971.1">
    <property type="nucleotide sequence ID" value="NZ_KQ959487.1"/>
</dbReference>
<dbReference type="GO" id="GO:0010043">
    <property type="term" value="P:response to zinc ion"/>
    <property type="evidence" value="ECO:0007669"/>
    <property type="project" value="TreeGrafter"/>
</dbReference>
<comment type="caution">
    <text evidence="8">The sequence shown here is derived from an EMBL/GenBank/DDBJ whole genome shotgun (WGS) entry which is preliminary data.</text>
</comment>
<feature type="transmembrane region" description="Helical" evidence="7">
    <location>
        <begin position="49"/>
        <end position="80"/>
    </location>
</feature>
<sequence>MDVSLLDMLNYDFMQRAFIVGTILAALLPCIGLPILLKRFSMMGDTLSHASLAGVAIGLCFGFNPLLGSVVSCIIAALSIELISAKLKSYQEISTVIVLAASIGLAGIFTSMAGNSNSISSYLFGSIVTIDDAELLFVIGVAAVVVVSYALLYKRLYLVVFDPVSAPLLGINVKALSFIFSFLVAITVSIAAKTIGSLIVSSLLVVPVISAMQWSKSYRSTLALSCVLSLLAVYVGLSVSYVANLRPGAVIVLISVGILLVSLVCKKK</sequence>
<dbReference type="PANTHER" id="PTHR30477">
    <property type="entry name" value="ABC-TRANSPORTER METAL-BINDING PROTEIN"/>
    <property type="match status" value="1"/>
</dbReference>
<dbReference type="InterPro" id="IPR037294">
    <property type="entry name" value="ABC_BtuC-like"/>
</dbReference>
<comment type="similarity">
    <text evidence="2 6">Belongs to the ABC-3 integral membrane protein family.</text>
</comment>
<gene>
    <name evidence="8" type="ORF">HMPREF3192_00519</name>
</gene>
<evidence type="ECO:0000256" key="2">
    <source>
        <dbReference type="ARBA" id="ARBA00008034"/>
    </source>
</evidence>
<evidence type="ECO:0000313" key="8">
    <source>
        <dbReference type="EMBL" id="KXB35154.1"/>
    </source>
</evidence>
<comment type="subcellular location">
    <subcellularLocation>
        <location evidence="6">Cell membrane</location>
        <topology evidence="6">Multi-pass membrane protein</topology>
    </subcellularLocation>
    <subcellularLocation>
        <location evidence="1">Membrane</location>
        <topology evidence="1">Multi-pass membrane protein</topology>
    </subcellularLocation>
</comment>
<keyword evidence="3 6" id="KW-0812">Transmembrane</keyword>
<feature type="transmembrane region" description="Helical" evidence="7">
    <location>
        <begin position="248"/>
        <end position="265"/>
    </location>
</feature>
<accession>A0A133XW37</accession>
<keyword evidence="6" id="KW-0813">Transport</keyword>
<dbReference type="EMBL" id="LSCR01000006">
    <property type="protein sequence ID" value="KXB35154.1"/>
    <property type="molecule type" value="Genomic_DNA"/>
</dbReference>
<keyword evidence="5 7" id="KW-0472">Membrane</keyword>
<feature type="transmembrane region" description="Helical" evidence="7">
    <location>
        <begin position="17"/>
        <end position="37"/>
    </location>
</feature>
<name>A0A133XW37_9ACTN</name>
<dbReference type="InterPro" id="IPR001626">
    <property type="entry name" value="ABC_TroCD"/>
</dbReference>
<dbReference type="Gene3D" id="1.10.3470.10">
    <property type="entry name" value="ABC transporter involved in vitamin B12 uptake, BtuC"/>
    <property type="match status" value="1"/>
</dbReference>
<evidence type="ECO:0000256" key="5">
    <source>
        <dbReference type="ARBA" id="ARBA00023136"/>
    </source>
</evidence>
<keyword evidence="4 7" id="KW-1133">Transmembrane helix</keyword>
<dbReference type="GO" id="GO:0055085">
    <property type="term" value="P:transmembrane transport"/>
    <property type="evidence" value="ECO:0007669"/>
    <property type="project" value="InterPro"/>
</dbReference>
<evidence type="ECO:0000256" key="4">
    <source>
        <dbReference type="ARBA" id="ARBA00022989"/>
    </source>
</evidence>
<reference evidence="9" key="1">
    <citation type="submission" date="2016-01" db="EMBL/GenBank/DDBJ databases">
        <authorList>
            <person name="Mitreva M."/>
            <person name="Pepin K.H."/>
            <person name="Mihindukulasuriya K.A."/>
            <person name="Fulton R."/>
            <person name="Fronick C."/>
            <person name="O'Laughlin M."/>
            <person name="Miner T."/>
            <person name="Herter B."/>
            <person name="Rosa B.A."/>
            <person name="Cordes M."/>
            <person name="Tomlinson C."/>
            <person name="Wollam A."/>
            <person name="Palsikar V.B."/>
            <person name="Mardis E.R."/>
            <person name="Wilson R.K."/>
        </authorList>
    </citation>
    <scope>NUCLEOTIDE SEQUENCE [LARGE SCALE GENOMIC DNA]</scope>
    <source>
        <strain evidence="9">DNF00019</strain>
    </source>
</reference>
<evidence type="ECO:0000256" key="3">
    <source>
        <dbReference type="ARBA" id="ARBA00022692"/>
    </source>
</evidence>
<organism evidence="8 9">
    <name type="scientific">Atopobium deltae</name>
    <dbReference type="NCBI Taxonomy" id="1393034"/>
    <lineage>
        <taxon>Bacteria</taxon>
        <taxon>Bacillati</taxon>
        <taxon>Actinomycetota</taxon>
        <taxon>Coriobacteriia</taxon>
        <taxon>Coriobacteriales</taxon>
        <taxon>Atopobiaceae</taxon>
        <taxon>Atopobium</taxon>
    </lineage>
</organism>
<evidence type="ECO:0000256" key="6">
    <source>
        <dbReference type="RuleBase" id="RU003943"/>
    </source>
</evidence>
<feature type="transmembrane region" description="Helical" evidence="7">
    <location>
        <begin position="221"/>
        <end position="242"/>
    </location>
</feature>
<dbReference type="STRING" id="1393034.HMPREF3192_00519"/>
<evidence type="ECO:0000313" key="9">
    <source>
        <dbReference type="Proteomes" id="UP000070675"/>
    </source>
</evidence>
<feature type="transmembrane region" description="Helical" evidence="7">
    <location>
        <begin position="92"/>
        <end position="113"/>
    </location>
</feature>
<proteinExistence type="inferred from homology"/>
<dbReference type="PANTHER" id="PTHR30477:SF0">
    <property type="entry name" value="METAL TRANSPORT SYSTEM MEMBRANE PROTEIN TM_0125-RELATED"/>
    <property type="match status" value="1"/>
</dbReference>
<evidence type="ECO:0000256" key="1">
    <source>
        <dbReference type="ARBA" id="ARBA00004141"/>
    </source>
</evidence>
<dbReference type="SUPFAM" id="SSF81345">
    <property type="entry name" value="ABC transporter involved in vitamin B12 uptake, BtuC"/>
    <property type="match status" value="1"/>
</dbReference>
<keyword evidence="9" id="KW-1185">Reference proteome</keyword>
<protein>
    <submittedName>
        <fullName evidence="8">ABC 3 transport family protein</fullName>
    </submittedName>
</protein>
<dbReference type="AlphaFoldDB" id="A0A133XW37"/>
<dbReference type="PATRIC" id="fig|1393034.3.peg.501"/>
<dbReference type="Pfam" id="PF00950">
    <property type="entry name" value="ABC-3"/>
    <property type="match status" value="1"/>
</dbReference>
<evidence type="ECO:0000256" key="7">
    <source>
        <dbReference type="SAM" id="Phobius"/>
    </source>
</evidence>
<dbReference type="GO" id="GO:0043190">
    <property type="term" value="C:ATP-binding cassette (ABC) transporter complex"/>
    <property type="evidence" value="ECO:0007669"/>
    <property type="project" value="InterPro"/>
</dbReference>
<dbReference type="Proteomes" id="UP000070675">
    <property type="component" value="Unassembled WGS sequence"/>
</dbReference>